<dbReference type="Gene3D" id="1.10.3730.20">
    <property type="match status" value="1"/>
</dbReference>
<keyword evidence="1" id="KW-0812">Transmembrane</keyword>
<feature type="transmembrane region" description="Helical" evidence="1">
    <location>
        <begin position="193"/>
        <end position="213"/>
    </location>
</feature>
<comment type="caution">
    <text evidence="3">The sequence shown here is derived from an EMBL/GenBank/DDBJ whole genome shotgun (WGS) entry which is preliminary data.</text>
</comment>
<name>A0ABS9KA09_9BACT</name>
<accession>A0ABS9KA09</accession>
<protein>
    <submittedName>
        <fullName evidence="3">DMT family transporter</fullName>
    </submittedName>
</protein>
<feature type="transmembrane region" description="Helical" evidence="1">
    <location>
        <begin position="279"/>
        <end position="297"/>
    </location>
</feature>
<reference evidence="3" key="1">
    <citation type="submission" date="2022-01" db="EMBL/GenBank/DDBJ databases">
        <authorList>
            <person name="Wang Y."/>
        </authorList>
    </citation>
    <scope>NUCLEOTIDE SEQUENCE</scope>
    <source>
        <strain evidence="3">WB101</strain>
    </source>
</reference>
<feature type="transmembrane region" description="Helical" evidence="1">
    <location>
        <begin position="161"/>
        <end position="181"/>
    </location>
</feature>
<feature type="domain" description="EamA" evidence="2">
    <location>
        <begin position="13"/>
        <end position="146"/>
    </location>
</feature>
<reference evidence="3" key="2">
    <citation type="submission" date="2024-05" db="EMBL/GenBank/DDBJ databases">
        <title>Rhodohalobacter halophilus gen. nov., sp. nov., a moderately halophilic member of the family Balneolaceae.</title>
        <authorList>
            <person name="Xia J."/>
        </authorList>
    </citation>
    <scope>NUCLEOTIDE SEQUENCE</scope>
    <source>
        <strain evidence="3">WB101</strain>
    </source>
</reference>
<feature type="domain" description="EamA" evidence="2">
    <location>
        <begin position="162"/>
        <end position="295"/>
    </location>
</feature>
<feature type="transmembrane region" description="Helical" evidence="1">
    <location>
        <begin position="219"/>
        <end position="240"/>
    </location>
</feature>
<gene>
    <name evidence="3" type="ORF">L6773_03890</name>
</gene>
<keyword evidence="1" id="KW-0472">Membrane</keyword>
<evidence type="ECO:0000313" key="3">
    <source>
        <dbReference type="EMBL" id="MCG2587695.1"/>
    </source>
</evidence>
<feature type="transmembrane region" description="Helical" evidence="1">
    <location>
        <begin position="252"/>
        <end position="273"/>
    </location>
</feature>
<feature type="transmembrane region" description="Helical" evidence="1">
    <location>
        <begin position="101"/>
        <end position="119"/>
    </location>
</feature>
<feature type="transmembrane region" description="Helical" evidence="1">
    <location>
        <begin position="41"/>
        <end position="61"/>
    </location>
</feature>
<feature type="transmembrane region" description="Helical" evidence="1">
    <location>
        <begin position="73"/>
        <end position="95"/>
    </location>
</feature>
<dbReference type="SUPFAM" id="SSF103481">
    <property type="entry name" value="Multidrug resistance efflux transporter EmrE"/>
    <property type="match status" value="2"/>
</dbReference>
<evidence type="ECO:0000313" key="4">
    <source>
        <dbReference type="Proteomes" id="UP001165366"/>
    </source>
</evidence>
<feature type="transmembrane region" description="Helical" evidence="1">
    <location>
        <begin position="12"/>
        <end position="35"/>
    </location>
</feature>
<keyword evidence="4" id="KW-1185">Reference proteome</keyword>
<evidence type="ECO:0000259" key="2">
    <source>
        <dbReference type="Pfam" id="PF00892"/>
    </source>
</evidence>
<proteinExistence type="predicted"/>
<sequence>MNFTKRSRLPSLRGLIFLFFGLVSFGFAPILVRFGTDVEPLVLAALRTAFAVTLLMPFWMSKGLSVKNLKKNGVHLLWLVGAGICLGLHFTLWIASLHYTSVASASVLVTIHPVILIIAESLLFKRSFRPLVWIGVFVAFGGSAFLGIADKTLAEQFPNALLGNGLAFSAAIIFVIYFLIGRKIRQHSEWIDYVFHVYLYAALTCVILSFIWIGGIPVVTASSIVVGLALAVGPTILGHGSMNYAVKYVSPTLLSTLILSEAVFAAIAAYFIFGEIPSLLSIIAMITIICGVSLTWSKRLKKKNK</sequence>
<dbReference type="EMBL" id="JAKLWS010000003">
    <property type="protein sequence ID" value="MCG2587695.1"/>
    <property type="molecule type" value="Genomic_DNA"/>
</dbReference>
<dbReference type="InterPro" id="IPR000620">
    <property type="entry name" value="EamA_dom"/>
</dbReference>
<dbReference type="Proteomes" id="UP001165366">
    <property type="component" value="Unassembled WGS sequence"/>
</dbReference>
<dbReference type="PANTHER" id="PTHR22911">
    <property type="entry name" value="ACYL-MALONYL CONDENSING ENZYME-RELATED"/>
    <property type="match status" value="1"/>
</dbReference>
<keyword evidence="1" id="KW-1133">Transmembrane helix</keyword>
<dbReference type="Pfam" id="PF00892">
    <property type="entry name" value="EamA"/>
    <property type="match status" value="2"/>
</dbReference>
<dbReference type="InterPro" id="IPR037185">
    <property type="entry name" value="EmrE-like"/>
</dbReference>
<feature type="transmembrane region" description="Helical" evidence="1">
    <location>
        <begin position="131"/>
        <end position="149"/>
    </location>
</feature>
<organism evidence="3 4">
    <name type="scientific">Rhodohalobacter sulfatireducens</name>
    <dbReference type="NCBI Taxonomy" id="2911366"/>
    <lineage>
        <taxon>Bacteria</taxon>
        <taxon>Pseudomonadati</taxon>
        <taxon>Balneolota</taxon>
        <taxon>Balneolia</taxon>
        <taxon>Balneolales</taxon>
        <taxon>Balneolaceae</taxon>
        <taxon>Rhodohalobacter</taxon>
    </lineage>
</organism>
<dbReference type="RefSeq" id="WP_237852538.1">
    <property type="nucleotide sequence ID" value="NZ_JAKLWS010000003.1"/>
</dbReference>
<evidence type="ECO:0000256" key="1">
    <source>
        <dbReference type="SAM" id="Phobius"/>
    </source>
</evidence>
<dbReference type="PANTHER" id="PTHR22911:SF76">
    <property type="entry name" value="EAMA DOMAIN-CONTAINING PROTEIN"/>
    <property type="match status" value="1"/>
</dbReference>